<keyword evidence="1" id="KW-0472">Membrane</keyword>
<reference evidence="2 3" key="1">
    <citation type="submission" date="2024-05" db="EMBL/GenBank/DDBJ databases">
        <authorList>
            <person name="Wallberg A."/>
        </authorList>
    </citation>
    <scope>NUCLEOTIDE SEQUENCE [LARGE SCALE GENOMIC DNA]</scope>
</reference>
<proteinExistence type="predicted"/>
<dbReference type="InterPro" id="IPR036179">
    <property type="entry name" value="Ig-like_dom_sf"/>
</dbReference>
<dbReference type="EMBL" id="CAXKWB010073966">
    <property type="protein sequence ID" value="CAL4197576.1"/>
    <property type="molecule type" value="Genomic_DNA"/>
</dbReference>
<dbReference type="InterPro" id="IPR013783">
    <property type="entry name" value="Ig-like_fold"/>
</dbReference>
<feature type="non-terminal residue" evidence="2">
    <location>
        <position position="116"/>
    </location>
</feature>
<evidence type="ECO:0000256" key="1">
    <source>
        <dbReference type="SAM" id="Phobius"/>
    </source>
</evidence>
<keyword evidence="1" id="KW-1133">Transmembrane helix</keyword>
<dbReference type="SUPFAM" id="SSF48726">
    <property type="entry name" value="Immunoglobulin"/>
    <property type="match status" value="1"/>
</dbReference>
<gene>
    <name evidence="2" type="ORF">MNOR_LOCUS37298</name>
</gene>
<accession>A0AAV2SJ20</accession>
<feature type="transmembrane region" description="Helical" evidence="1">
    <location>
        <begin position="6"/>
        <end position="29"/>
    </location>
</feature>
<evidence type="ECO:0000313" key="2">
    <source>
        <dbReference type="EMBL" id="CAL4197576.1"/>
    </source>
</evidence>
<protein>
    <submittedName>
        <fullName evidence="2">Uncharacterized protein</fullName>
    </submittedName>
</protein>
<sequence length="116" mass="13160">MLPWPVSAGGFTVSTVFIMTVGFLVPGVSCKGVLRHKTMEDVLFHYNGLHHRNHIFKKMPRVDVHHSGNVTAQLGHTALLRCRVHNKGNYTVNWSLSIICHVSNVQYDYPDSSRYK</sequence>
<dbReference type="Proteomes" id="UP001497623">
    <property type="component" value="Unassembled WGS sequence"/>
</dbReference>
<keyword evidence="3" id="KW-1185">Reference proteome</keyword>
<name>A0AAV2SJ20_MEGNR</name>
<organism evidence="2 3">
    <name type="scientific">Meganyctiphanes norvegica</name>
    <name type="common">Northern krill</name>
    <name type="synonym">Thysanopoda norvegica</name>
    <dbReference type="NCBI Taxonomy" id="48144"/>
    <lineage>
        <taxon>Eukaryota</taxon>
        <taxon>Metazoa</taxon>
        <taxon>Ecdysozoa</taxon>
        <taxon>Arthropoda</taxon>
        <taxon>Crustacea</taxon>
        <taxon>Multicrustacea</taxon>
        <taxon>Malacostraca</taxon>
        <taxon>Eumalacostraca</taxon>
        <taxon>Eucarida</taxon>
        <taxon>Euphausiacea</taxon>
        <taxon>Euphausiidae</taxon>
        <taxon>Meganyctiphanes</taxon>
    </lineage>
</organism>
<dbReference type="Gene3D" id="2.60.40.10">
    <property type="entry name" value="Immunoglobulins"/>
    <property type="match status" value="1"/>
</dbReference>
<evidence type="ECO:0000313" key="3">
    <source>
        <dbReference type="Proteomes" id="UP001497623"/>
    </source>
</evidence>
<comment type="caution">
    <text evidence="2">The sequence shown here is derived from an EMBL/GenBank/DDBJ whole genome shotgun (WGS) entry which is preliminary data.</text>
</comment>
<keyword evidence="1" id="KW-0812">Transmembrane</keyword>
<dbReference type="AlphaFoldDB" id="A0AAV2SJ20"/>